<dbReference type="OrthoDB" id="502220at2"/>
<proteinExistence type="predicted"/>
<dbReference type="AlphaFoldDB" id="A0A1J1LM65"/>
<protein>
    <submittedName>
        <fullName evidence="2">Uncharacterized protein</fullName>
    </submittedName>
</protein>
<dbReference type="Proteomes" id="UP000184315">
    <property type="component" value="Unassembled WGS sequence"/>
</dbReference>
<dbReference type="STRING" id="671072.PL9214520155"/>
<reference evidence="3" key="1">
    <citation type="submission" date="2015-10" db="EMBL/GenBank/DDBJ databases">
        <authorList>
            <person name="Regsiter A."/>
            <person name="william w."/>
        </authorList>
    </citation>
    <scope>NUCLEOTIDE SEQUENCE [LARGE SCALE GENOMIC DNA]</scope>
</reference>
<feature type="compositionally biased region" description="Polar residues" evidence="1">
    <location>
        <begin position="330"/>
        <end position="344"/>
    </location>
</feature>
<feature type="region of interest" description="Disordered" evidence="1">
    <location>
        <begin position="373"/>
        <end position="393"/>
    </location>
</feature>
<feature type="region of interest" description="Disordered" evidence="1">
    <location>
        <begin position="323"/>
        <end position="357"/>
    </location>
</feature>
<name>A0A1J1LM65_9CYAN</name>
<evidence type="ECO:0000313" key="2">
    <source>
        <dbReference type="EMBL" id="CUR33616.1"/>
    </source>
</evidence>
<keyword evidence="3" id="KW-1185">Reference proteome</keyword>
<feature type="compositionally biased region" description="Polar residues" evidence="1">
    <location>
        <begin position="383"/>
        <end position="393"/>
    </location>
</feature>
<evidence type="ECO:0000256" key="1">
    <source>
        <dbReference type="SAM" id="MobiDB-lite"/>
    </source>
</evidence>
<dbReference type="RefSeq" id="WP_139295107.1">
    <property type="nucleotide sequence ID" value="NZ_LN889803.1"/>
</dbReference>
<gene>
    <name evidence="2" type="ORF">PL9214520155</name>
</gene>
<accession>A0A1J1LM65</accession>
<dbReference type="EMBL" id="CZDF01000158">
    <property type="protein sequence ID" value="CUR33616.1"/>
    <property type="molecule type" value="Genomic_DNA"/>
</dbReference>
<organism evidence="2 3">
    <name type="scientific">Planktothrix tepida PCC 9214</name>
    <dbReference type="NCBI Taxonomy" id="671072"/>
    <lineage>
        <taxon>Bacteria</taxon>
        <taxon>Bacillati</taxon>
        <taxon>Cyanobacteriota</taxon>
        <taxon>Cyanophyceae</taxon>
        <taxon>Oscillatoriophycideae</taxon>
        <taxon>Oscillatoriales</taxon>
        <taxon>Microcoleaceae</taxon>
        <taxon>Planktothrix</taxon>
    </lineage>
</organism>
<evidence type="ECO:0000313" key="3">
    <source>
        <dbReference type="Proteomes" id="UP000184315"/>
    </source>
</evidence>
<sequence>MSVADSGPYKSRLFNFISQTAQKLTDEGSRTWRYFKYATEMTLQTALYPVYFLLQTVRVTRQKLATAVKQHFPQLASQVKAETSEPPDVDTPIIQVLNTVATQTESLFQNSITSAPVALDIQGIASQVDSQTLVLVQKDNVILDSLTVEEQHHLQQQIVLEIANYYYFYQHLAQQQKPFQPQLKPALHSPHILAPIRWFWQVMSWVQTSSVAVKINCFGEANFAESSSFPYLSPQLIYTLDGAIAQVEDYSIVPLSHATHNIVQQSQTWGQTVIQVWQKPPQTDVAVKSESSLEQGFDEYFYKIQSLILAAIDYFFGEHHPPLTSEENPEQFSGVISTPNSSPASPLPQTPLEDPGLTPEILAENILSKLKKPKPAKFRPASFSPNPLTNKNNSTQNRVWEKVQSSLNRFNPSPTPEEHLSLTSPVASKPLTKSQNHAIEFPNISNSATPEAKPDWLEAQVTSTGYIKHPLERILGWLDQIMVKVEETIAKAWYWLTHYQKN</sequence>